<dbReference type="PANTHER" id="PTHR34818">
    <property type="entry name" value="PROTEIN BLI-3"/>
    <property type="match status" value="1"/>
</dbReference>
<reference evidence="2" key="1">
    <citation type="journal article" date="2015" name="Proc. Natl. Acad. Sci. U.S.A.">
        <title>Bacterial clade with the ribosomal RNA operon on a small plasmid rather than the chromosome.</title>
        <authorList>
            <person name="Anda M."/>
            <person name="Ohtsubo Y."/>
            <person name="Okubo T."/>
            <person name="Sugawara M."/>
            <person name="Nagata Y."/>
            <person name="Tsuda M."/>
            <person name="Minamisawa K."/>
            <person name="Mitsui H."/>
        </authorList>
    </citation>
    <scope>NUCLEOTIDE SEQUENCE</scope>
    <source>
        <strain evidence="2">JCM 14755</strain>
    </source>
</reference>
<dbReference type="OrthoDB" id="1432662at2"/>
<dbReference type="RefSeq" id="WP_062225792.1">
    <property type="nucleotide sequence ID" value="NZ_BBWR01000002.1"/>
</dbReference>
<dbReference type="EMBL" id="LC066377">
    <property type="protein sequence ID" value="BAT28659.1"/>
    <property type="molecule type" value="Genomic_DNA"/>
</dbReference>
<dbReference type="Pfam" id="PF16242">
    <property type="entry name" value="Pyrid_ox_like"/>
    <property type="match status" value="1"/>
</dbReference>
<sequence length="144" mass="15810">MATMTLSDLSKKMADIDFCMLVTQGREAALTSRPMSNNGDVEYDGDSWFFAYEDSAKIPQIEANPDVTLTFAGAGGLLGGPGIFLSAEGTAEIIRDKAAFEEHWYSDLERWFPDGTDTPGMVMIKVHAGRIRYWDGEEEGSVTV</sequence>
<dbReference type="InterPro" id="IPR052917">
    <property type="entry name" value="Stress-Dev_Protein"/>
</dbReference>
<dbReference type="InterPro" id="IPR012349">
    <property type="entry name" value="Split_barrel_FMN-bd"/>
</dbReference>
<dbReference type="SUPFAM" id="SSF50475">
    <property type="entry name" value="FMN-binding split barrel"/>
    <property type="match status" value="1"/>
</dbReference>
<accession>A0A0P0Z3R8</accession>
<proteinExistence type="predicted"/>
<evidence type="ECO:0000259" key="1">
    <source>
        <dbReference type="Pfam" id="PF16242"/>
    </source>
</evidence>
<protein>
    <submittedName>
        <fullName evidence="2">Pyridoxamine 5'-phosphate oxidase-like FMN-binding protein</fullName>
    </submittedName>
</protein>
<dbReference type="AlphaFoldDB" id="A0A0P0Z3R8"/>
<organism evidence="2">
    <name type="scientific">Aureimonas frigidaquae</name>
    <dbReference type="NCBI Taxonomy" id="424757"/>
    <lineage>
        <taxon>Bacteria</taxon>
        <taxon>Pseudomonadati</taxon>
        <taxon>Pseudomonadota</taxon>
        <taxon>Alphaproteobacteria</taxon>
        <taxon>Hyphomicrobiales</taxon>
        <taxon>Aurantimonadaceae</taxon>
        <taxon>Aureimonas</taxon>
    </lineage>
</organism>
<name>A0A0P0Z3R8_9HYPH</name>
<feature type="domain" description="General stress protein FMN-binding split barrel" evidence="1">
    <location>
        <begin position="7"/>
        <end position="138"/>
    </location>
</feature>
<dbReference type="InterPro" id="IPR038725">
    <property type="entry name" value="YdaG_split_barrel_FMN-bd"/>
</dbReference>
<dbReference type="Gene3D" id="2.30.110.10">
    <property type="entry name" value="Electron Transport, Fmn-binding Protein, Chain A"/>
    <property type="match status" value="1"/>
</dbReference>
<evidence type="ECO:0000313" key="2">
    <source>
        <dbReference type="EMBL" id="BAT28659.1"/>
    </source>
</evidence>
<dbReference type="PANTHER" id="PTHR34818:SF1">
    <property type="entry name" value="PROTEIN BLI-3"/>
    <property type="match status" value="1"/>
</dbReference>